<reference evidence="2" key="2">
    <citation type="submission" date="2025-09" db="UniProtKB">
        <authorList>
            <consortium name="Ensembl"/>
        </authorList>
    </citation>
    <scope>IDENTIFICATION</scope>
</reference>
<dbReference type="AlphaFoldDB" id="A0A3Q2YJF9"/>
<dbReference type="GeneTree" id="ENSGT00940000177371"/>
<organism evidence="2 3">
    <name type="scientific">Hippocampus comes</name>
    <name type="common">Tiger tail seahorse</name>
    <dbReference type="NCBI Taxonomy" id="109280"/>
    <lineage>
        <taxon>Eukaryota</taxon>
        <taxon>Metazoa</taxon>
        <taxon>Chordata</taxon>
        <taxon>Craniata</taxon>
        <taxon>Vertebrata</taxon>
        <taxon>Euteleostomi</taxon>
        <taxon>Actinopterygii</taxon>
        <taxon>Neopterygii</taxon>
        <taxon>Teleostei</taxon>
        <taxon>Neoteleostei</taxon>
        <taxon>Acanthomorphata</taxon>
        <taxon>Syngnathiaria</taxon>
        <taxon>Syngnathiformes</taxon>
        <taxon>Syngnathoidei</taxon>
        <taxon>Syngnathidae</taxon>
        <taxon>Hippocampus</taxon>
    </lineage>
</organism>
<feature type="region of interest" description="Disordered" evidence="1">
    <location>
        <begin position="52"/>
        <end position="86"/>
    </location>
</feature>
<feature type="region of interest" description="Disordered" evidence="1">
    <location>
        <begin position="127"/>
        <end position="146"/>
    </location>
</feature>
<feature type="compositionally biased region" description="Polar residues" evidence="1">
    <location>
        <begin position="127"/>
        <end position="136"/>
    </location>
</feature>
<evidence type="ECO:0000313" key="3">
    <source>
        <dbReference type="Proteomes" id="UP000264820"/>
    </source>
</evidence>
<sequence>MKHRRLLQSLPLLPTIMETLEDSPLHTATCQSTQTSQSLDDYMSSIQALAPTLPRGSPRAHRTTCRPSGAGASSTEDCSLRRQQDSRGKDPVDWLFFKRSSNLLVRSLYIFHTGVYVTSLPKSTEIGPNSHATQNKNKNKTKMCAASPPSSGRRWCNNCGLGNENNIIEGATTAASEMKITMNPLEAHCRTLYFNFTLLHSQPTHFISN</sequence>
<name>A0A3Q2YJF9_HIPCM</name>
<keyword evidence="3" id="KW-1185">Reference proteome</keyword>
<accession>A0A3Q2YJF9</accession>
<evidence type="ECO:0000256" key="1">
    <source>
        <dbReference type="SAM" id="MobiDB-lite"/>
    </source>
</evidence>
<dbReference type="Proteomes" id="UP000264820">
    <property type="component" value="Unplaced"/>
</dbReference>
<protein>
    <submittedName>
        <fullName evidence="2">Uncharacterized protein</fullName>
    </submittedName>
</protein>
<evidence type="ECO:0000313" key="2">
    <source>
        <dbReference type="Ensembl" id="ENSHCOP00000013557.1"/>
    </source>
</evidence>
<proteinExistence type="predicted"/>
<dbReference type="Ensembl" id="ENSHCOT00000027357.1">
    <property type="protein sequence ID" value="ENSHCOP00000013557.1"/>
    <property type="gene ID" value="ENSHCOG00000016746.1"/>
</dbReference>
<reference evidence="2" key="1">
    <citation type="submission" date="2025-08" db="UniProtKB">
        <authorList>
            <consortium name="Ensembl"/>
        </authorList>
    </citation>
    <scope>IDENTIFICATION</scope>
</reference>